<evidence type="ECO:0000313" key="1">
    <source>
        <dbReference type="EMBL" id="SFE98695.1"/>
    </source>
</evidence>
<dbReference type="InterPro" id="IPR014710">
    <property type="entry name" value="RmlC-like_jellyroll"/>
</dbReference>
<protein>
    <recommendedName>
        <fullName evidence="3">HutD protein</fullName>
    </recommendedName>
</protein>
<accession>A0A1I2F0L5</accession>
<dbReference type="InterPro" id="IPR010282">
    <property type="entry name" value="Uncharacterised_HutD/Ves"/>
</dbReference>
<reference evidence="2" key="1">
    <citation type="submission" date="2016-10" db="EMBL/GenBank/DDBJ databases">
        <authorList>
            <person name="Varghese N."/>
            <person name="Submissions S."/>
        </authorList>
    </citation>
    <scope>NUCLEOTIDE SEQUENCE [LARGE SCALE GENOMIC DNA]</scope>
    <source>
        <strain evidence="2">DSM 27981</strain>
    </source>
</reference>
<dbReference type="Gene3D" id="2.60.120.10">
    <property type="entry name" value="Jelly Rolls"/>
    <property type="match status" value="1"/>
</dbReference>
<name>A0A1I2F0L5_9BURK</name>
<evidence type="ECO:0008006" key="3">
    <source>
        <dbReference type="Google" id="ProtNLM"/>
    </source>
</evidence>
<dbReference type="AlphaFoldDB" id="A0A1I2F0L5"/>
<dbReference type="STRING" id="1177982.SAMN04489711_10927"/>
<proteinExistence type="predicted"/>
<dbReference type="InterPro" id="IPR011051">
    <property type="entry name" value="RmlC_Cupin_sf"/>
</dbReference>
<dbReference type="Proteomes" id="UP000199119">
    <property type="component" value="Unassembled WGS sequence"/>
</dbReference>
<dbReference type="EMBL" id="FONX01000009">
    <property type="protein sequence ID" value="SFE98695.1"/>
    <property type="molecule type" value="Genomic_DNA"/>
</dbReference>
<dbReference type="SUPFAM" id="SSF51182">
    <property type="entry name" value="RmlC-like cupins"/>
    <property type="match status" value="1"/>
</dbReference>
<dbReference type="CDD" id="cd20293">
    <property type="entry name" value="cupin_HutD_N"/>
    <property type="match status" value="1"/>
</dbReference>
<organism evidence="1 2">
    <name type="scientific">Paracidovorax wautersii</name>
    <dbReference type="NCBI Taxonomy" id="1177982"/>
    <lineage>
        <taxon>Bacteria</taxon>
        <taxon>Pseudomonadati</taxon>
        <taxon>Pseudomonadota</taxon>
        <taxon>Betaproteobacteria</taxon>
        <taxon>Burkholderiales</taxon>
        <taxon>Comamonadaceae</taxon>
        <taxon>Paracidovorax</taxon>
    </lineage>
</organism>
<evidence type="ECO:0000313" key="2">
    <source>
        <dbReference type="Proteomes" id="UP000199119"/>
    </source>
</evidence>
<gene>
    <name evidence="1" type="ORF">SAMN04489711_10927</name>
</gene>
<sequence length="219" mass="22655">MPRARDPATSLQRFDLAAIAPMPWKNGGGATREIVCWPPGAGLEGFGWRVSVASIDRSGPFSAFPGVEREIMLLAGDGVHLQGPGIDHRLNVPGQPFAFAGERPLDCTLLGGASTDFNLMRRRDAWAGRIDILAHAVAPGSAPAGLCMVLAGAWRDAGGGELGPGQGLWWSAPAPQAGGLVPVPGTGARLAWIAMAPVLAPKCPAALMDRAPIAMESIA</sequence>
<dbReference type="PANTHER" id="PTHR37943">
    <property type="entry name" value="PROTEIN VES"/>
    <property type="match status" value="1"/>
</dbReference>
<dbReference type="PANTHER" id="PTHR37943:SF1">
    <property type="entry name" value="PROTEIN VES"/>
    <property type="match status" value="1"/>
</dbReference>
<dbReference type="RefSeq" id="WP_245785228.1">
    <property type="nucleotide sequence ID" value="NZ_FONX01000009.1"/>
</dbReference>
<dbReference type="Pfam" id="PF05962">
    <property type="entry name" value="HutD"/>
    <property type="match status" value="1"/>
</dbReference>
<keyword evidence="2" id="KW-1185">Reference proteome</keyword>